<keyword evidence="5" id="KW-0998">Cell outer membrane</keyword>
<dbReference type="Pfam" id="PF14322">
    <property type="entry name" value="SusD-like_3"/>
    <property type="match status" value="1"/>
</dbReference>
<keyword evidence="4" id="KW-0472">Membrane</keyword>
<accession>A0A4U1BZ48</accession>
<sequence length="464" mass="50672">MKQIIKNKSFLITMLLSGVLLGSCKKELESQKPQASLDASIAFNSANNIRAGINAVYSGLQSVNYYGLRYQVMADLGADNLSHVGTFPSFAQISNKSILTDNAEVTNMYNSIYSAINIANLVIAAVPNISDPTLVNDNALAELRTLRALMYFDLLRYWGGSKNGYGKADGVGVSLKLTPTSSLTEAAPIARSTEAQVYTAILADLDFAIGVSTFANKQSSVNRIGKDYANSLKARIQLYRGQYAEAEALSTAVITSARYPMVSTANYGTMWSAKNSSESIFELEFNSADQSQLAFFYYTTTLGGRNEISSSTALNDVHEVGDVRKSINYSTVAPLAKTRKITRIATGDDNVILLRSAELYLIRAEARLRKATPDIIGGLADLNVVRERAGLTPLISLSSTVILDAILAERRVELAHEGHRLFDLRRYDKTGTALGISEPFRNLWPIPQREVLTSGNIIVQNDLY</sequence>
<comment type="caution">
    <text evidence="8">The sequence shown here is derived from an EMBL/GenBank/DDBJ whole genome shotgun (WGS) entry which is preliminary data.</text>
</comment>
<dbReference type="AlphaFoldDB" id="A0A4U1BZ48"/>
<evidence type="ECO:0000256" key="1">
    <source>
        <dbReference type="ARBA" id="ARBA00004442"/>
    </source>
</evidence>
<evidence type="ECO:0000256" key="3">
    <source>
        <dbReference type="ARBA" id="ARBA00022729"/>
    </source>
</evidence>
<name>A0A4U1BZ48_9SPHI</name>
<dbReference type="OrthoDB" id="621570at2"/>
<dbReference type="GO" id="GO:0009279">
    <property type="term" value="C:cell outer membrane"/>
    <property type="evidence" value="ECO:0007669"/>
    <property type="project" value="UniProtKB-SubCell"/>
</dbReference>
<dbReference type="Gene3D" id="1.25.40.390">
    <property type="match status" value="1"/>
</dbReference>
<feature type="domain" description="SusD-like N-terminal" evidence="7">
    <location>
        <begin position="53"/>
        <end position="236"/>
    </location>
</feature>
<evidence type="ECO:0000259" key="7">
    <source>
        <dbReference type="Pfam" id="PF14322"/>
    </source>
</evidence>
<comment type="similarity">
    <text evidence="2">Belongs to the SusD family.</text>
</comment>
<comment type="subcellular location">
    <subcellularLocation>
        <location evidence="1">Cell outer membrane</location>
    </subcellularLocation>
</comment>
<reference evidence="8 9" key="1">
    <citation type="submission" date="2019-04" db="EMBL/GenBank/DDBJ databases">
        <title>Pedobacter sp. AR-3-17 sp. nov., isolated from Arctic soil.</title>
        <authorList>
            <person name="Dahal R.H."/>
            <person name="Kim D.-U."/>
        </authorList>
    </citation>
    <scope>NUCLEOTIDE SEQUENCE [LARGE SCALE GENOMIC DNA]</scope>
    <source>
        <strain evidence="8 9">AR-3-17</strain>
    </source>
</reference>
<evidence type="ECO:0000256" key="2">
    <source>
        <dbReference type="ARBA" id="ARBA00006275"/>
    </source>
</evidence>
<dbReference type="Pfam" id="PF07980">
    <property type="entry name" value="SusD_RagB"/>
    <property type="match status" value="1"/>
</dbReference>
<dbReference type="InterPro" id="IPR012944">
    <property type="entry name" value="SusD_RagB_dom"/>
</dbReference>
<evidence type="ECO:0000256" key="4">
    <source>
        <dbReference type="ARBA" id="ARBA00023136"/>
    </source>
</evidence>
<keyword evidence="9" id="KW-1185">Reference proteome</keyword>
<evidence type="ECO:0000313" key="9">
    <source>
        <dbReference type="Proteomes" id="UP000308181"/>
    </source>
</evidence>
<gene>
    <name evidence="8" type="ORF">FA046_10550</name>
</gene>
<dbReference type="EMBL" id="SWBP01000003">
    <property type="protein sequence ID" value="TKB97791.1"/>
    <property type="molecule type" value="Genomic_DNA"/>
</dbReference>
<proteinExistence type="inferred from homology"/>
<evidence type="ECO:0000256" key="5">
    <source>
        <dbReference type="ARBA" id="ARBA00023237"/>
    </source>
</evidence>
<protein>
    <submittedName>
        <fullName evidence="8">RagB/SusD family nutrient uptake outer membrane protein</fullName>
    </submittedName>
</protein>
<dbReference type="CDD" id="cd08977">
    <property type="entry name" value="SusD"/>
    <property type="match status" value="1"/>
</dbReference>
<dbReference type="RefSeq" id="WP_136826366.1">
    <property type="nucleotide sequence ID" value="NZ_SWBP01000003.1"/>
</dbReference>
<dbReference type="PROSITE" id="PS51257">
    <property type="entry name" value="PROKAR_LIPOPROTEIN"/>
    <property type="match status" value="1"/>
</dbReference>
<dbReference type="InterPro" id="IPR033985">
    <property type="entry name" value="SusD-like_N"/>
</dbReference>
<dbReference type="SUPFAM" id="SSF48452">
    <property type="entry name" value="TPR-like"/>
    <property type="match status" value="1"/>
</dbReference>
<feature type="domain" description="RagB/SusD" evidence="6">
    <location>
        <begin position="305"/>
        <end position="431"/>
    </location>
</feature>
<keyword evidence="3" id="KW-0732">Signal</keyword>
<evidence type="ECO:0000259" key="6">
    <source>
        <dbReference type="Pfam" id="PF07980"/>
    </source>
</evidence>
<dbReference type="InterPro" id="IPR011990">
    <property type="entry name" value="TPR-like_helical_dom_sf"/>
</dbReference>
<dbReference type="Proteomes" id="UP000308181">
    <property type="component" value="Unassembled WGS sequence"/>
</dbReference>
<organism evidence="8 9">
    <name type="scientific">Pedobacter cryophilus</name>
    <dbReference type="NCBI Taxonomy" id="2571271"/>
    <lineage>
        <taxon>Bacteria</taxon>
        <taxon>Pseudomonadati</taxon>
        <taxon>Bacteroidota</taxon>
        <taxon>Sphingobacteriia</taxon>
        <taxon>Sphingobacteriales</taxon>
        <taxon>Sphingobacteriaceae</taxon>
        <taxon>Pedobacter</taxon>
    </lineage>
</organism>
<evidence type="ECO:0000313" key="8">
    <source>
        <dbReference type="EMBL" id="TKB97791.1"/>
    </source>
</evidence>